<dbReference type="PANTHER" id="PTHR40078:SF1">
    <property type="entry name" value="INTEGRAL MEMBRANE PROTEIN"/>
    <property type="match status" value="1"/>
</dbReference>
<protein>
    <submittedName>
        <fullName evidence="2">DUF6198 family protein</fullName>
    </submittedName>
</protein>
<keyword evidence="1" id="KW-0472">Membrane</keyword>
<name>A0ABV1D1C6_9FIRM</name>
<comment type="caution">
    <text evidence="2">The sequence shown here is derived from an EMBL/GenBank/DDBJ whole genome shotgun (WGS) entry which is preliminary data.</text>
</comment>
<feature type="transmembrane region" description="Helical" evidence="1">
    <location>
        <begin position="155"/>
        <end position="176"/>
    </location>
</feature>
<dbReference type="Pfam" id="PF19700">
    <property type="entry name" value="DUF6198"/>
    <property type="match status" value="1"/>
</dbReference>
<dbReference type="InterPro" id="IPR038750">
    <property type="entry name" value="YczE/YyaS-like"/>
</dbReference>
<evidence type="ECO:0000313" key="2">
    <source>
        <dbReference type="EMBL" id="MEQ2424181.1"/>
    </source>
</evidence>
<proteinExistence type="predicted"/>
<dbReference type="Proteomes" id="UP001454086">
    <property type="component" value="Unassembled WGS sequence"/>
</dbReference>
<keyword evidence="3" id="KW-1185">Reference proteome</keyword>
<keyword evidence="1" id="KW-1133">Transmembrane helix</keyword>
<feature type="transmembrane region" description="Helical" evidence="1">
    <location>
        <begin position="9"/>
        <end position="33"/>
    </location>
</feature>
<organism evidence="2 3">
    <name type="scientific">Enterocloster hominis</name>
    <name type="common">ex Hitch et al. 2024</name>
    <dbReference type="NCBI Taxonomy" id="1917870"/>
    <lineage>
        <taxon>Bacteria</taxon>
        <taxon>Bacillati</taxon>
        <taxon>Bacillota</taxon>
        <taxon>Clostridia</taxon>
        <taxon>Lachnospirales</taxon>
        <taxon>Lachnospiraceae</taxon>
        <taxon>Enterocloster</taxon>
    </lineage>
</organism>
<accession>A0ABV1D1C6</accession>
<feature type="transmembrane region" description="Helical" evidence="1">
    <location>
        <begin position="79"/>
        <end position="100"/>
    </location>
</feature>
<evidence type="ECO:0000313" key="3">
    <source>
        <dbReference type="Proteomes" id="UP001454086"/>
    </source>
</evidence>
<feature type="transmembrane region" description="Helical" evidence="1">
    <location>
        <begin position="112"/>
        <end position="134"/>
    </location>
</feature>
<keyword evidence="1" id="KW-0812">Transmembrane</keyword>
<dbReference type="RefSeq" id="WP_050927356.1">
    <property type="nucleotide sequence ID" value="NZ_JAJFEB010000001.1"/>
</dbReference>
<dbReference type="EMBL" id="JBBMFM010000009">
    <property type="protein sequence ID" value="MEQ2424181.1"/>
    <property type="molecule type" value="Genomic_DNA"/>
</dbReference>
<evidence type="ECO:0000256" key="1">
    <source>
        <dbReference type="SAM" id="Phobius"/>
    </source>
</evidence>
<sequence>MDKYLIRKLAVCLVGSFIYAAGITVVKVCNLGISPITSAPYAFSFVVGQTLGTCTMYLNAILYVIQKLVLKKEYTLRKFLTQFILSAVFAVLIDLTGIMFGGFVPQSYGFRLIYLVFGCFVLAVGVCGVVMSNFGMLPGEGVAVCIQRVTKLDFGICKIIFDCSMVALALVISLVFLGRIEGVREGTLISAVMIGWFARYVGRFLGPRLALVLNPKVDEKTVMEAEMEM</sequence>
<feature type="transmembrane region" description="Helical" evidence="1">
    <location>
        <begin position="39"/>
        <end position="58"/>
    </location>
</feature>
<dbReference type="PANTHER" id="PTHR40078">
    <property type="entry name" value="INTEGRAL MEMBRANE PROTEIN-RELATED"/>
    <property type="match status" value="1"/>
</dbReference>
<reference evidence="2 3" key="1">
    <citation type="submission" date="2024-03" db="EMBL/GenBank/DDBJ databases">
        <title>Human intestinal bacterial collection.</title>
        <authorList>
            <person name="Pauvert C."/>
            <person name="Hitch T.C.A."/>
            <person name="Clavel T."/>
        </authorList>
    </citation>
    <scope>NUCLEOTIDE SEQUENCE [LARGE SCALE GENOMIC DNA]</scope>
    <source>
        <strain evidence="2 3">CLA-SR-H021</strain>
    </source>
</reference>
<gene>
    <name evidence="2" type="ORF">WMQ36_04280</name>
</gene>